<protein>
    <submittedName>
        <fullName evidence="1">Uncharacterized protein</fullName>
    </submittedName>
</protein>
<dbReference type="EMBL" id="HACG01034703">
    <property type="protein sequence ID" value="CEK81568.1"/>
    <property type="molecule type" value="Transcribed_RNA"/>
</dbReference>
<sequence length="57" mass="6801">ATGLLCKVRRATEKQKMFKEIKAIAINFQPQLNAVKDRMDRTRRNSQKMERILRRNV</sequence>
<organism evidence="1">
    <name type="scientific">Arion vulgaris</name>
    <dbReference type="NCBI Taxonomy" id="1028688"/>
    <lineage>
        <taxon>Eukaryota</taxon>
        <taxon>Metazoa</taxon>
        <taxon>Spiralia</taxon>
        <taxon>Lophotrochozoa</taxon>
        <taxon>Mollusca</taxon>
        <taxon>Gastropoda</taxon>
        <taxon>Heterobranchia</taxon>
        <taxon>Euthyneura</taxon>
        <taxon>Panpulmonata</taxon>
        <taxon>Eupulmonata</taxon>
        <taxon>Stylommatophora</taxon>
        <taxon>Helicina</taxon>
        <taxon>Arionoidea</taxon>
        <taxon>Arionidae</taxon>
        <taxon>Arion</taxon>
    </lineage>
</organism>
<gene>
    <name evidence="1" type="primary">ORF126709</name>
</gene>
<feature type="non-terminal residue" evidence="1">
    <location>
        <position position="1"/>
    </location>
</feature>
<reference evidence="1" key="1">
    <citation type="submission" date="2014-12" db="EMBL/GenBank/DDBJ databases">
        <title>Insight into the proteome of Arion vulgaris.</title>
        <authorList>
            <person name="Aradska J."/>
            <person name="Bulat T."/>
            <person name="Smidak R."/>
            <person name="Sarate P."/>
            <person name="Gangsoo J."/>
            <person name="Sialana F."/>
            <person name="Bilban M."/>
            <person name="Lubec G."/>
        </authorList>
    </citation>
    <scope>NUCLEOTIDE SEQUENCE</scope>
    <source>
        <tissue evidence="1">Skin</tissue>
    </source>
</reference>
<dbReference type="AlphaFoldDB" id="A0A0B7AL53"/>
<name>A0A0B7AL53_9EUPU</name>
<accession>A0A0B7AL53</accession>
<evidence type="ECO:0000313" key="1">
    <source>
        <dbReference type="EMBL" id="CEK81568.1"/>
    </source>
</evidence>
<proteinExistence type="predicted"/>